<dbReference type="InterPro" id="IPR013762">
    <property type="entry name" value="Integrase-like_cat_sf"/>
</dbReference>
<accession>A0A378UK36</accession>
<dbReference type="GO" id="GO:0006310">
    <property type="term" value="P:DNA recombination"/>
    <property type="evidence" value="ECO:0007669"/>
    <property type="project" value="UniProtKB-KW"/>
</dbReference>
<protein>
    <submittedName>
        <fullName evidence="6">Putative prophage integrase</fullName>
    </submittedName>
</protein>
<keyword evidence="3" id="KW-0238">DNA-binding</keyword>
<keyword evidence="4" id="KW-0233">DNA recombination</keyword>
<dbReference type="InterPro" id="IPR002104">
    <property type="entry name" value="Integrase_catalytic"/>
</dbReference>
<dbReference type="InterPro" id="IPR010998">
    <property type="entry name" value="Integrase_recombinase_N"/>
</dbReference>
<evidence type="ECO:0000313" key="7">
    <source>
        <dbReference type="Proteomes" id="UP000254651"/>
    </source>
</evidence>
<dbReference type="Proteomes" id="UP000254651">
    <property type="component" value="Unassembled WGS sequence"/>
</dbReference>
<organism evidence="6 7">
    <name type="scientific">Bergeriella denitrificans</name>
    <name type="common">Neisseria denitrificans</name>
    <dbReference type="NCBI Taxonomy" id="494"/>
    <lineage>
        <taxon>Bacteria</taxon>
        <taxon>Pseudomonadati</taxon>
        <taxon>Pseudomonadota</taxon>
        <taxon>Betaproteobacteria</taxon>
        <taxon>Neisseriales</taxon>
        <taxon>Neisseriaceae</taxon>
        <taxon>Bergeriella</taxon>
    </lineage>
</organism>
<dbReference type="GO" id="GO:0015074">
    <property type="term" value="P:DNA integration"/>
    <property type="evidence" value="ECO:0007669"/>
    <property type="project" value="UniProtKB-KW"/>
</dbReference>
<evidence type="ECO:0000256" key="3">
    <source>
        <dbReference type="ARBA" id="ARBA00023125"/>
    </source>
</evidence>
<dbReference type="InterPro" id="IPR038488">
    <property type="entry name" value="Integrase_DNA-bd_sf"/>
</dbReference>
<dbReference type="Pfam" id="PF13356">
    <property type="entry name" value="Arm-DNA-bind_3"/>
    <property type="match status" value="1"/>
</dbReference>
<dbReference type="InterPro" id="IPR053876">
    <property type="entry name" value="Phage_int_M"/>
</dbReference>
<dbReference type="RefSeq" id="WP_066077944.1">
    <property type="nucleotide sequence ID" value="NZ_CP181246.1"/>
</dbReference>
<dbReference type="PANTHER" id="PTHR30629">
    <property type="entry name" value="PROPHAGE INTEGRASE"/>
    <property type="match status" value="1"/>
</dbReference>
<proteinExistence type="inferred from homology"/>
<dbReference type="CDD" id="cd00801">
    <property type="entry name" value="INT_P4_C"/>
    <property type="match status" value="1"/>
</dbReference>
<dbReference type="EMBL" id="UGQS01000002">
    <property type="protein sequence ID" value="STZ76842.1"/>
    <property type="molecule type" value="Genomic_DNA"/>
</dbReference>
<evidence type="ECO:0000313" key="6">
    <source>
        <dbReference type="EMBL" id="STZ76842.1"/>
    </source>
</evidence>
<dbReference type="PANTHER" id="PTHR30629:SF2">
    <property type="entry name" value="PROPHAGE INTEGRASE INTS-RELATED"/>
    <property type="match status" value="1"/>
</dbReference>
<dbReference type="Pfam" id="PF00589">
    <property type="entry name" value="Phage_integrase"/>
    <property type="match status" value="1"/>
</dbReference>
<dbReference type="PROSITE" id="PS51898">
    <property type="entry name" value="TYR_RECOMBINASE"/>
    <property type="match status" value="1"/>
</dbReference>
<dbReference type="Gene3D" id="1.10.443.10">
    <property type="entry name" value="Intergrase catalytic core"/>
    <property type="match status" value="1"/>
</dbReference>
<dbReference type="GO" id="GO:0003677">
    <property type="term" value="F:DNA binding"/>
    <property type="evidence" value="ECO:0007669"/>
    <property type="project" value="UniProtKB-KW"/>
</dbReference>
<comment type="similarity">
    <text evidence="1">Belongs to the 'phage' integrase family.</text>
</comment>
<keyword evidence="7" id="KW-1185">Reference proteome</keyword>
<dbReference type="Gene3D" id="1.10.150.130">
    <property type="match status" value="1"/>
</dbReference>
<evidence type="ECO:0000256" key="2">
    <source>
        <dbReference type="ARBA" id="ARBA00022908"/>
    </source>
</evidence>
<feature type="domain" description="Tyr recombinase" evidence="5">
    <location>
        <begin position="202"/>
        <end position="380"/>
    </location>
</feature>
<dbReference type="AlphaFoldDB" id="A0A378UK36"/>
<name>A0A378UK36_BERDE</name>
<dbReference type="InterPro" id="IPR025166">
    <property type="entry name" value="Integrase_DNA_bind_dom"/>
</dbReference>
<sequence length="403" mass="45582">MPLNDRQIRNAKPTDKPYKLADGGGLHLAVTPAGGKLWRLKYRMDGKEKLLSIGKYPAVSLVEAREAAENARRDIAAGIDPAAAKQTAKRERQAALQNTFPCVAAEWYQHQLPSWQPSHAARVWGMFEKLILPAIGREPIAEIRVSQIKAMIENIAAAGNFETARIALQRTKAVFNYAALTERTTNNPALPLTGQIKTPPVKHMPALPQGEITEFYRRLLSDGNIRHTTRLALLFIMLTFVRAGELRRAEWADFDFEAREWRIPAEKMKMKAPHIVPLADWALEILAELQPLTGHSRYLFPAVAAPEKPMSENTLSYAMGRMGYSGIATPHGFRSLATDILNENGYPPDVIERQLAHVEQNKVRAAYHRTEYLPQRHEMMQWYSDYLRERYRQALAMIADKAV</sequence>
<evidence type="ECO:0000256" key="4">
    <source>
        <dbReference type="ARBA" id="ARBA00023172"/>
    </source>
</evidence>
<evidence type="ECO:0000259" key="5">
    <source>
        <dbReference type="PROSITE" id="PS51898"/>
    </source>
</evidence>
<dbReference type="InterPro" id="IPR050808">
    <property type="entry name" value="Phage_Integrase"/>
</dbReference>
<dbReference type="Gene3D" id="3.30.160.390">
    <property type="entry name" value="Integrase, DNA-binding domain"/>
    <property type="match status" value="1"/>
</dbReference>
<dbReference type="SUPFAM" id="SSF56349">
    <property type="entry name" value="DNA breaking-rejoining enzymes"/>
    <property type="match status" value="1"/>
</dbReference>
<gene>
    <name evidence="6" type="primary">intA</name>
    <name evidence="6" type="ORF">NCTC10295_01630</name>
</gene>
<dbReference type="InterPro" id="IPR011010">
    <property type="entry name" value="DNA_brk_join_enz"/>
</dbReference>
<dbReference type="Pfam" id="PF22022">
    <property type="entry name" value="Phage_int_M"/>
    <property type="match status" value="1"/>
</dbReference>
<reference evidence="6 7" key="1">
    <citation type="submission" date="2018-06" db="EMBL/GenBank/DDBJ databases">
        <authorList>
            <consortium name="Pathogen Informatics"/>
            <person name="Doyle S."/>
        </authorList>
    </citation>
    <scope>NUCLEOTIDE SEQUENCE [LARGE SCALE GENOMIC DNA]</scope>
    <source>
        <strain evidence="6 7">NCTC10295</strain>
    </source>
</reference>
<keyword evidence="2" id="KW-0229">DNA integration</keyword>
<evidence type="ECO:0000256" key="1">
    <source>
        <dbReference type="ARBA" id="ARBA00008857"/>
    </source>
</evidence>